<evidence type="ECO:0000313" key="2">
    <source>
        <dbReference type="Proteomes" id="UP001066276"/>
    </source>
</evidence>
<dbReference type="EMBL" id="JANPWB010000013">
    <property type="protein sequence ID" value="KAJ1103008.1"/>
    <property type="molecule type" value="Genomic_DNA"/>
</dbReference>
<feature type="non-terminal residue" evidence="1">
    <location>
        <position position="52"/>
    </location>
</feature>
<protein>
    <recommendedName>
        <fullName evidence="3">Thyroglobulin</fullName>
    </recommendedName>
</protein>
<organism evidence="1 2">
    <name type="scientific">Pleurodeles waltl</name>
    <name type="common">Iberian ribbed newt</name>
    <dbReference type="NCBI Taxonomy" id="8319"/>
    <lineage>
        <taxon>Eukaryota</taxon>
        <taxon>Metazoa</taxon>
        <taxon>Chordata</taxon>
        <taxon>Craniata</taxon>
        <taxon>Vertebrata</taxon>
        <taxon>Euteleostomi</taxon>
        <taxon>Amphibia</taxon>
        <taxon>Batrachia</taxon>
        <taxon>Caudata</taxon>
        <taxon>Salamandroidea</taxon>
        <taxon>Salamandridae</taxon>
        <taxon>Pleurodelinae</taxon>
        <taxon>Pleurodeles</taxon>
    </lineage>
</organism>
<dbReference type="AlphaFoldDB" id="A0AAV7MM20"/>
<gene>
    <name evidence="1" type="ORF">NDU88_000439</name>
</gene>
<keyword evidence="2" id="KW-1185">Reference proteome</keyword>
<evidence type="ECO:0008006" key="3">
    <source>
        <dbReference type="Google" id="ProtNLM"/>
    </source>
</evidence>
<proteinExistence type="predicted"/>
<feature type="non-terminal residue" evidence="1">
    <location>
        <position position="1"/>
    </location>
</feature>
<accession>A0AAV7MM20</accession>
<comment type="caution">
    <text evidence="1">The sequence shown here is derived from an EMBL/GenBank/DDBJ whole genome shotgun (WGS) entry which is preliminary data.</text>
</comment>
<evidence type="ECO:0000313" key="1">
    <source>
        <dbReference type="EMBL" id="KAJ1103008.1"/>
    </source>
</evidence>
<dbReference type="Proteomes" id="UP001066276">
    <property type="component" value="Chromosome 9"/>
</dbReference>
<sequence>VPQQGLTSPISEPVCSQVSLPRNRLAQSQILCTLTGVPPQALTSPTSDPVCS</sequence>
<reference evidence="1" key="1">
    <citation type="journal article" date="2022" name="bioRxiv">
        <title>Sequencing and chromosome-scale assembly of the giantPleurodeles waltlgenome.</title>
        <authorList>
            <person name="Brown T."/>
            <person name="Elewa A."/>
            <person name="Iarovenko S."/>
            <person name="Subramanian E."/>
            <person name="Araus A.J."/>
            <person name="Petzold A."/>
            <person name="Susuki M."/>
            <person name="Suzuki K.-i.T."/>
            <person name="Hayashi T."/>
            <person name="Toyoda A."/>
            <person name="Oliveira C."/>
            <person name="Osipova E."/>
            <person name="Leigh N.D."/>
            <person name="Simon A."/>
            <person name="Yun M.H."/>
        </authorList>
    </citation>
    <scope>NUCLEOTIDE SEQUENCE</scope>
    <source>
        <strain evidence="1">20211129_DDA</strain>
        <tissue evidence="1">Liver</tissue>
    </source>
</reference>
<name>A0AAV7MM20_PLEWA</name>